<name>A0A365Y0A5_9BACT</name>
<evidence type="ECO:0000313" key="1">
    <source>
        <dbReference type="EMBL" id="RBL91758.1"/>
    </source>
</evidence>
<dbReference type="EMBL" id="QFFJ01000001">
    <property type="protein sequence ID" value="RBL91758.1"/>
    <property type="molecule type" value="Genomic_DNA"/>
</dbReference>
<reference evidence="1 2" key="1">
    <citation type="submission" date="2018-05" db="EMBL/GenBank/DDBJ databases">
        <title>Chitinophaga sp. K3CV102501T nov., isolated from isolated from a monsoon evergreen broad-leaved forest soil.</title>
        <authorList>
            <person name="Lv Y."/>
        </authorList>
    </citation>
    <scope>NUCLEOTIDE SEQUENCE [LARGE SCALE GENOMIC DNA]</scope>
    <source>
        <strain evidence="1 2">GDMCC 1.1325</strain>
    </source>
</reference>
<dbReference type="OrthoDB" id="677481at2"/>
<keyword evidence="2" id="KW-1185">Reference proteome</keyword>
<dbReference type="RefSeq" id="WP_113614357.1">
    <property type="nucleotide sequence ID" value="NZ_QFFJ01000001.1"/>
</dbReference>
<sequence length="249" mass="27533">MQKWTVRAVWSVGCWLAMWPGMRAIAQEHRPPEKIVFDYIVTQTQTDTETGNTTYSNYYFTKDGKYAAISGQSDISLVIYEKDQPSWIVDDHRHTITAYTLPTMMGGFAGIAGAGGAGGRHKISLRPSGQTKKICGLPAVGYVAGDQGGQTVNFWYVQLNFDPGLIYKMGMGSYMGKKMEGRQLPGNDNSPLAVVLKNKNYFLAEVSDGSKKAIETTKIDKSNFVFISTGYKVKDMSYKSLGEMLKNAE</sequence>
<organism evidence="1 2">
    <name type="scientific">Chitinophaga flava</name>
    <dbReference type="NCBI Taxonomy" id="2259036"/>
    <lineage>
        <taxon>Bacteria</taxon>
        <taxon>Pseudomonadati</taxon>
        <taxon>Bacteroidota</taxon>
        <taxon>Chitinophagia</taxon>
        <taxon>Chitinophagales</taxon>
        <taxon>Chitinophagaceae</taxon>
        <taxon>Chitinophaga</taxon>
    </lineage>
</organism>
<dbReference type="Proteomes" id="UP000253410">
    <property type="component" value="Unassembled WGS sequence"/>
</dbReference>
<evidence type="ECO:0008006" key="3">
    <source>
        <dbReference type="Google" id="ProtNLM"/>
    </source>
</evidence>
<evidence type="ECO:0000313" key="2">
    <source>
        <dbReference type="Proteomes" id="UP000253410"/>
    </source>
</evidence>
<protein>
    <recommendedName>
        <fullName evidence="3">DUF4412 domain-containing protein</fullName>
    </recommendedName>
</protein>
<proteinExistence type="predicted"/>
<accession>A0A365Y0A5</accession>
<dbReference type="AlphaFoldDB" id="A0A365Y0A5"/>
<gene>
    <name evidence="1" type="ORF">DF182_03895</name>
</gene>
<comment type="caution">
    <text evidence="1">The sequence shown here is derived from an EMBL/GenBank/DDBJ whole genome shotgun (WGS) entry which is preliminary data.</text>
</comment>